<gene>
    <name evidence="3" type="ORF">ES692_13325</name>
</gene>
<dbReference type="NCBIfam" id="TIGR04183">
    <property type="entry name" value="Por_Secre_tail"/>
    <property type="match status" value="1"/>
</dbReference>
<dbReference type="Pfam" id="PF18962">
    <property type="entry name" value="Por_Secre_tail"/>
    <property type="match status" value="1"/>
</dbReference>
<evidence type="ECO:0000313" key="3">
    <source>
        <dbReference type="EMBL" id="TXE16326.1"/>
    </source>
</evidence>
<comment type="caution">
    <text evidence="3">The sequence shown here is derived from an EMBL/GenBank/DDBJ whole genome shotgun (WGS) entry which is preliminary data.</text>
</comment>
<dbReference type="EMBL" id="VOSB01000019">
    <property type="protein sequence ID" value="TXE16326.1"/>
    <property type="molecule type" value="Genomic_DNA"/>
</dbReference>
<organism evidence="3 4">
    <name type="scientific">Psychroserpens burtonensis</name>
    <dbReference type="NCBI Taxonomy" id="49278"/>
    <lineage>
        <taxon>Bacteria</taxon>
        <taxon>Pseudomonadati</taxon>
        <taxon>Bacteroidota</taxon>
        <taxon>Flavobacteriia</taxon>
        <taxon>Flavobacteriales</taxon>
        <taxon>Flavobacteriaceae</taxon>
        <taxon>Psychroserpens</taxon>
    </lineage>
</organism>
<protein>
    <submittedName>
        <fullName evidence="3">T9SS type A sorting domain-containing protein</fullName>
    </submittedName>
</protein>
<name>A0A5C7B5F3_9FLAO</name>
<evidence type="ECO:0000256" key="1">
    <source>
        <dbReference type="ARBA" id="ARBA00022729"/>
    </source>
</evidence>
<accession>A0A5C7B5F3</accession>
<dbReference type="STRING" id="1123037.GCA_000425305_02599"/>
<sequence>MEDNQNLDHDTSLYISHDAPHQGANIPLGIQFLARHLSDQFVSTPVGDFDLPAAGGGSVTISDIQDVFNSPGTRQLLSNTINGNFNIDNAAFDTWQADLQLLGYPTQTRNIAISNGSHCANFQELGVQQELLFLSGDIEPTILLDIIINYFPLLIFGENIGYAALAIILDDPAYLAGLLPGRTNLNARFEAKTLPNNGQTANIYKGRIRITKKINFLLFTLAYNINITNREEDNPSTVQLPFDSYPGGFYPVSFDLASINDESINNWLVNLNLTGRSANSFNFISTPTALDVGGGNTTLNNADYLIRYNAENPPTGSKAIPFDNFTTSLNNGNTNEAHISFNPRNGDWLAAELSAVIPNYNFDCTFICDNNGTISGPGLLCNTANYSVDIPAATDIDWTITPANAATITENMFDVTQITITRAGGYNGTVTLNASVDTNRCGNNISFNKTIHFGRLTVNGSVLVTGDSDLYPGPTDSAVFTVNTSNVRVWNSIDWVIFSNSYPNASINFNIQSTGGSGNTVVVTANSSTPEGNYTIQSRVTNSCGFYPVNKTFYVNEAGDPQFYPRMATNYSVYPNPSKDIVHIDLVTNEKEQTQENTKVSGELFDVLGKSKLKVDMQRNGAQFNVSRLHPGVYVLKIYVGENIETHQVLVK</sequence>
<reference evidence="3 4" key="1">
    <citation type="submission" date="2019-08" db="EMBL/GenBank/DDBJ databases">
        <title>Genome of Psychroserpens burtonensis ACAM 167.</title>
        <authorList>
            <person name="Bowman J.P."/>
        </authorList>
    </citation>
    <scope>NUCLEOTIDE SEQUENCE [LARGE SCALE GENOMIC DNA]</scope>
    <source>
        <strain evidence="3 4">ACAM 167</strain>
    </source>
</reference>
<proteinExistence type="predicted"/>
<dbReference type="OrthoDB" id="4535652at2"/>
<dbReference type="AlphaFoldDB" id="A0A5C7B5F3"/>
<evidence type="ECO:0000259" key="2">
    <source>
        <dbReference type="Pfam" id="PF18962"/>
    </source>
</evidence>
<keyword evidence="4" id="KW-1185">Reference proteome</keyword>
<feature type="domain" description="Secretion system C-terminal sorting" evidence="2">
    <location>
        <begin position="573"/>
        <end position="649"/>
    </location>
</feature>
<dbReference type="Proteomes" id="UP000321938">
    <property type="component" value="Unassembled WGS sequence"/>
</dbReference>
<dbReference type="InterPro" id="IPR026444">
    <property type="entry name" value="Secre_tail"/>
</dbReference>
<evidence type="ECO:0000313" key="4">
    <source>
        <dbReference type="Proteomes" id="UP000321938"/>
    </source>
</evidence>
<keyword evidence="1" id="KW-0732">Signal</keyword>